<evidence type="ECO:0000313" key="8">
    <source>
        <dbReference type="Proteomes" id="UP000473325"/>
    </source>
</evidence>
<evidence type="ECO:0000256" key="4">
    <source>
        <dbReference type="ARBA" id="ARBA00023136"/>
    </source>
</evidence>
<feature type="transmembrane region" description="Helical" evidence="5">
    <location>
        <begin position="81"/>
        <end position="101"/>
    </location>
</feature>
<dbReference type="Gene3D" id="1.20.1250.20">
    <property type="entry name" value="MFS general substrate transporter like domains"/>
    <property type="match status" value="2"/>
</dbReference>
<organism evidence="7 8">
    <name type="scientific">Nocardioides flavescens</name>
    <dbReference type="NCBI Taxonomy" id="2691959"/>
    <lineage>
        <taxon>Bacteria</taxon>
        <taxon>Bacillati</taxon>
        <taxon>Actinomycetota</taxon>
        <taxon>Actinomycetes</taxon>
        <taxon>Propionibacteriales</taxon>
        <taxon>Nocardioidaceae</taxon>
        <taxon>Nocardioides</taxon>
    </lineage>
</organism>
<feature type="transmembrane region" description="Helical" evidence="5">
    <location>
        <begin position="348"/>
        <end position="371"/>
    </location>
</feature>
<evidence type="ECO:0000256" key="5">
    <source>
        <dbReference type="SAM" id="Phobius"/>
    </source>
</evidence>
<evidence type="ECO:0000256" key="2">
    <source>
        <dbReference type="ARBA" id="ARBA00022692"/>
    </source>
</evidence>
<dbReference type="EMBL" id="WUEK01000002">
    <property type="protein sequence ID" value="MXG88585.1"/>
    <property type="molecule type" value="Genomic_DNA"/>
</dbReference>
<dbReference type="Proteomes" id="UP000473325">
    <property type="component" value="Unassembled WGS sequence"/>
</dbReference>
<evidence type="ECO:0000256" key="1">
    <source>
        <dbReference type="ARBA" id="ARBA00004651"/>
    </source>
</evidence>
<feature type="transmembrane region" description="Helical" evidence="5">
    <location>
        <begin position="262"/>
        <end position="282"/>
    </location>
</feature>
<keyword evidence="8" id="KW-1185">Reference proteome</keyword>
<keyword evidence="3 5" id="KW-1133">Transmembrane helix</keyword>
<dbReference type="InterPro" id="IPR036259">
    <property type="entry name" value="MFS_trans_sf"/>
</dbReference>
<feature type="transmembrane region" description="Helical" evidence="5">
    <location>
        <begin position="221"/>
        <end position="242"/>
    </location>
</feature>
<proteinExistence type="predicted"/>
<keyword evidence="2 5" id="KW-0812">Transmembrane</keyword>
<dbReference type="PANTHER" id="PTHR23542">
    <property type="match status" value="1"/>
</dbReference>
<gene>
    <name evidence="7" type="ORF">GRQ65_03380</name>
</gene>
<keyword evidence="4 5" id="KW-0472">Membrane</keyword>
<dbReference type="InterPro" id="IPR011701">
    <property type="entry name" value="MFS"/>
</dbReference>
<evidence type="ECO:0000256" key="3">
    <source>
        <dbReference type="ARBA" id="ARBA00022989"/>
    </source>
</evidence>
<dbReference type="GO" id="GO:0005886">
    <property type="term" value="C:plasma membrane"/>
    <property type="evidence" value="ECO:0007669"/>
    <property type="project" value="UniProtKB-SubCell"/>
</dbReference>
<dbReference type="RefSeq" id="WP_160875185.1">
    <property type="nucleotide sequence ID" value="NZ_WUEK01000002.1"/>
</dbReference>
<dbReference type="GO" id="GO:0022857">
    <property type="term" value="F:transmembrane transporter activity"/>
    <property type="evidence" value="ECO:0007669"/>
    <property type="project" value="InterPro"/>
</dbReference>
<dbReference type="PANTHER" id="PTHR23542:SF1">
    <property type="entry name" value="MAJOR FACILITATOR SUPERFAMILY (MFS) PROFILE DOMAIN-CONTAINING PROTEIN"/>
    <property type="match status" value="1"/>
</dbReference>
<comment type="caution">
    <text evidence="7">The sequence shown here is derived from an EMBL/GenBank/DDBJ whole genome shotgun (WGS) entry which is preliminary data.</text>
</comment>
<reference evidence="7 8" key="1">
    <citation type="submission" date="2019-12" db="EMBL/GenBank/DDBJ databases">
        <authorList>
            <person name="Kun Z."/>
        </authorList>
    </citation>
    <scope>NUCLEOTIDE SEQUENCE [LARGE SCALE GENOMIC DNA]</scope>
    <source>
        <strain evidence="7 8">YIM 123512</strain>
    </source>
</reference>
<protein>
    <submittedName>
        <fullName evidence="7">MFS transporter</fullName>
    </submittedName>
</protein>
<comment type="subcellular location">
    <subcellularLocation>
        <location evidence="1">Cell membrane</location>
        <topology evidence="1">Multi-pass membrane protein</topology>
    </subcellularLocation>
</comment>
<feature type="transmembrane region" description="Helical" evidence="5">
    <location>
        <begin position="47"/>
        <end position="69"/>
    </location>
</feature>
<name>A0A6L7EWK3_9ACTN</name>
<feature type="domain" description="Major facilitator superfamily (MFS) profile" evidence="6">
    <location>
        <begin position="223"/>
        <end position="418"/>
    </location>
</feature>
<sequence length="418" mass="41346">MAVLSSYRTVLAAPGAALFSATGLVGRLPISMASLGIVLLVEAGTGSYGVAGSVAGAYTVANAVLAVVLGRLVDRLGQGRVLAALGVAFGVTVALLIVSVAEDWARPVTYVAAALAGATLPPVGSCVRARWAHALGGSGQPVGESGPRLQTAYALEAVVDEMVFMTGPILVTVLATLVDPVLGLAAAGAAGAVGSLAFAAQRRTEPPVVPHHDDSGVRAPMPWRTVVPVVGVTAGLGVLFGAAEVTTVAFADEQGHKGWSGALLAVWALGSLLAGLVTGAIAWQRGPSYRLRIGAFGMAVAMAPLFLVGSIPLMGVLLLVGGVAIAPTMIAATSLVQQVVPASRLTEGMAWIQTGVVVGIAPGAALSGAVVDAAGASPAYLVSLGAGLLAAAAALAIPRQPGQAGPRDVVPSSQEVVA</sequence>
<evidence type="ECO:0000313" key="7">
    <source>
        <dbReference type="EMBL" id="MXG88585.1"/>
    </source>
</evidence>
<accession>A0A6L7EWK3</accession>
<dbReference type="Pfam" id="PF07690">
    <property type="entry name" value="MFS_1"/>
    <property type="match status" value="1"/>
</dbReference>
<feature type="transmembrane region" description="Helical" evidence="5">
    <location>
        <begin position="377"/>
        <end position="397"/>
    </location>
</feature>
<feature type="transmembrane region" description="Helical" evidence="5">
    <location>
        <begin position="313"/>
        <end position="336"/>
    </location>
</feature>
<dbReference type="SUPFAM" id="SSF103473">
    <property type="entry name" value="MFS general substrate transporter"/>
    <property type="match status" value="1"/>
</dbReference>
<dbReference type="AlphaFoldDB" id="A0A6L7EWK3"/>
<dbReference type="PROSITE" id="PS50850">
    <property type="entry name" value="MFS"/>
    <property type="match status" value="1"/>
</dbReference>
<evidence type="ECO:0000259" key="6">
    <source>
        <dbReference type="PROSITE" id="PS50850"/>
    </source>
</evidence>
<feature type="transmembrane region" description="Helical" evidence="5">
    <location>
        <begin position="181"/>
        <end position="200"/>
    </location>
</feature>
<dbReference type="InterPro" id="IPR020846">
    <property type="entry name" value="MFS_dom"/>
</dbReference>